<protein>
    <submittedName>
        <fullName evidence="2">Uncharacterized protein</fullName>
    </submittedName>
</protein>
<comment type="caution">
    <text evidence="2">The sequence shown here is derived from an EMBL/GenBank/DDBJ whole genome shotgun (WGS) entry which is preliminary data.</text>
</comment>
<dbReference type="RefSeq" id="WP_378246804.1">
    <property type="nucleotide sequence ID" value="NZ_JBHSKF010000004.1"/>
</dbReference>
<dbReference type="EMBL" id="JBHSKF010000004">
    <property type="protein sequence ID" value="MFC5287639.1"/>
    <property type="molecule type" value="Genomic_DNA"/>
</dbReference>
<reference evidence="3" key="1">
    <citation type="journal article" date="2019" name="Int. J. Syst. Evol. Microbiol.">
        <title>The Global Catalogue of Microorganisms (GCM) 10K type strain sequencing project: providing services to taxonomists for standard genome sequencing and annotation.</title>
        <authorList>
            <consortium name="The Broad Institute Genomics Platform"/>
            <consortium name="The Broad Institute Genome Sequencing Center for Infectious Disease"/>
            <person name="Wu L."/>
            <person name="Ma J."/>
        </authorList>
    </citation>
    <scope>NUCLEOTIDE SEQUENCE [LARGE SCALE GENOMIC DNA]</scope>
    <source>
        <strain evidence="3">CCUG 59778</strain>
    </source>
</reference>
<proteinExistence type="predicted"/>
<evidence type="ECO:0000256" key="1">
    <source>
        <dbReference type="SAM" id="MobiDB-lite"/>
    </source>
</evidence>
<dbReference type="Proteomes" id="UP001596157">
    <property type="component" value="Unassembled WGS sequence"/>
</dbReference>
<accession>A0ABW0ENQ7</accession>
<feature type="compositionally biased region" description="Basic and acidic residues" evidence="1">
    <location>
        <begin position="8"/>
        <end position="21"/>
    </location>
</feature>
<name>A0ABW0ENQ7_9PSEU</name>
<evidence type="ECO:0000313" key="3">
    <source>
        <dbReference type="Proteomes" id="UP001596157"/>
    </source>
</evidence>
<keyword evidence="3" id="KW-1185">Reference proteome</keyword>
<feature type="region of interest" description="Disordered" evidence="1">
    <location>
        <begin position="1"/>
        <end position="27"/>
    </location>
</feature>
<organism evidence="2 3">
    <name type="scientific">Actinokineospora guangxiensis</name>
    <dbReference type="NCBI Taxonomy" id="1490288"/>
    <lineage>
        <taxon>Bacteria</taxon>
        <taxon>Bacillati</taxon>
        <taxon>Actinomycetota</taxon>
        <taxon>Actinomycetes</taxon>
        <taxon>Pseudonocardiales</taxon>
        <taxon>Pseudonocardiaceae</taxon>
        <taxon>Actinokineospora</taxon>
    </lineage>
</organism>
<gene>
    <name evidence="2" type="ORF">ACFPM7_11315</name>
</gene>
<sequence>MTYFWRYDTTEGPRESPRADDQQEAESWLSENWRELAEQGVDEATLFDGEDVVYGPMSLHS</sequence>
<evidence type="ECO:0000313" key="2">
    <source>
        <dbReference type="EMBL" id="MFC5287639.1"/>
    </source>
</evidence>